<feature type="domain" description="PiggyBac transposable element-derived protein" evidence="3">
    <location>
        <begin position="419"/>
        <end position="641"/>
    </location>
</feature>
<dbReference type="InterPro" id="IPR011604">
    <property type="entry name" value="PDDEXK-like_dom_sf"/>
</dbReference>
<dbReference type="Gene3D" id="3.90.320.10">
    <property type="match status" value="1"/>
</dbReference>
<dbReference type="Pfam" id="PF13843">
    <property type="entry name" value="DDE_Tnp_1_7"/>
    <property type="match status" value="2"/>
</dbReference>
<dbReference type="InterPro" id="IPR029526">
    <property type="entry name" value="PGBD"/>
</dbReference>
<protein>
    <recommendedName>
        <fullName evidence="6">PiggyBac transposable element-derived protein domain-containing protein</fullName>
    </recommendedName>
</protein>
<dbReference type="AlphaFoldDB" id="A0A8J6L8H2"/>
<feature type="region of interest" description="Disordered" evidence="1">
    <location>
        <begin position="93"/>
        <end position="130"/>
    </location>
</feature>
<dbReference type="InterPro" id="IPR008906">
    <property type="entry name" value="HATC_C_dom"/>
</dbReference>
<reference evidence="4" key="2">
    <citation type="submission" date="2021-08" db="EMBL/GenBank/DDBJ databases">
        <authorList>
            <person name="Eriksson T."/>
        </authorList>
    </citation>
    <scope>NUCLEOTIDE SEQUENCE</scope>
    <source>
        <strain evidence="4">Stoneville</strain>
        <tissue evidence="4">Whole head</tissue>
    </source>
</reference>
<sequence length="1038" mass="118205">MPLILNHRRNNQDHKDAAKTHVDYSFSAFYVSRAQFPSPYQHQIPSAYQPQPVRFCSTKFAGNIVYAITNNKNPKKLTRTELESTIDEFSDDNSLYGSDFDDSDYAMEQGDGDSNSTDDEDTSAIDDNGGKGHTTKVVLELLKEYLNAGHAVYLDNFYNSFEVANNLTTHETYCTGTLNIKRKKEEAELTGDFSDVDSDADFIPNDHESESEIEIVSEDEPEDNLVSVTDTDSSEQKSTEYSSNKNYFYKPLNMRLAHEPPAREVYKALLSEEEDIIETGIILSKSNSWLGYSPDGIVTKNGQPEKLLEIKSIVKGGSETITLEIEHNEINEAAGQQQENADNNDRTVWSYDQTIALIAVVDRHYEDMFHVTKKKHFWGVVVQELISQHIEKLTIVTKPTNLEFCNTGDLENPNIFFPQKNELVSDAMRRDRFLQICRFIHFADNNAIDSSDKMYKLRPITDALKVKFLEHFVPEQNLSYDESMIKYYGRHGCKQFIRGKPVRFGYKVWSLNTPSGYLINFEVYQGNNPRENKRYGELYGKATAPLLQMIEELGDKKSFRYNFFFDNLFTGINLLCTLKANGYGATGTVRDNRIPATCPLVPKKQLAKQPRGTYCKSVEKTSGILFARWMDTSVVTMASTCFGVAPVTKRYLEEPLLPRNYDPLKRWKEHACNYPNFSNIVRERFGTVATSVSCEGCFLKRENYCQLGGIDNLPKNILNLYSYKDVVEEKKMLLYVPAYKCMYSGKIAVPPGGGGIRSMMALFLKVPHLLKLYFASMKTMILVMKALLNHLALGIPMLILILLQNSPYSSGVKRSSGNEAENQKTVKDGIQEKFSPSGKKRLSKSISSYEIDQNKQKRHKERMEQRERMFQWFQGNVRKSADVQKKINGLRNIYTTERRKVLASLKSGQESDQDQVKIRSSRSNYQISDDEEKGSCEPVVVVEYEVHEEELVPIDMNEESSTTTRSQESSREPSLPQSALYRSQHNSTPQETEQFANVTMVDASACLKSISHVLQDSQGRDLQVPQKSEDDVYGKYVA</sequence>
<evidence type="ECO:0000313" key="5">
    <source>
        <dbReference type="Proteomes" id="UP000719412"/>
    </source>
</evidence>
<feature type="domain" description="PiggyBac transposable element-derived protein" evidence="3">
    <location>
        <begin position="131"/>
        <end position="184"/>
    </location>
</feature>
<evidence type="ECO:0008006" key="6">
    <source>
        <dbReference type="Google" id="ProtNLM"/>
    </source>
</evidence>
<proteinExistence type="predicted"/>
<comment type="caution">
    <text evidence="4">The sequence shown here is derived from an EMBL/GenBank/DDBJ whole genome shotgun (WGS) entry which is preliminary data.</text>
</comment>
<evidence type="ECO:0000313" key="4">
    <source>
        <dbReference type="EMBL" id="KAH0810787.1"/>
    </source>
</evidence>
<feature type="compositionally biased region" description="Basic and acidic residues" evidence="1">
    <location>
        <begin position="1027"/>
        <end position="1038"/>
    </location>
</feature>
<dbReference type="Pfam" id="PF05699">
    <property type="entry name" value="Dimer_Tnp_hAT"/>
    <property type="match status" value="1"/>
</dbReference>
<feature type="region of interest" description="Disordered" evidence="1">
    <location>
        <begin position="904"/>
        <end position="934"/>
    </location>
</feature>
<dbReference type="Proteomes" id="UP000719412">
    <property type="component" value="Unassembled WGS sequence"/>
</dbReference>
<dbReference type="GO" id="GO:0046983">
    <property type="term" value="F:protein dimerization activity"/>
    <property type="evidence" value="ECO:0007669"/>
    <property type="project" value="InterPro"/>
</dbReference>
<gene>
    <name evidence="4" type="ORF">GEV33_012004</name>
</gene>
<dbReference type="SUPFAM" id="SSF52980">
    <property type="entry name" value="Restriction endonuclease-like"/>
    <property type="match status" value="1"/>
</dbReference>
<dbReference type="InterPro" id="IPR011335">
    <property type="entry name" value="Restrct_endonuc-II-like"/>
</dbReference>
<feature type="compositionally biased region" description="Acidic residues" evidence="1">
    <location>
        <begin position="211"/>
        <end position="223"/>
    </location>
</feature>
<dbReference type="InterPro" id="IPR012337">
    <property type="entry name" value="RNaseH-like_sf"/>
</dbReference>
<feature type="region of interest" description="Disordered" evidence="1">
    <location>
        <begin position="812"/>
        <end position="860"/>
    </location>
</feature>
<dbReference type="PANTHER" id="PTHR47055">
    <property type="entry name" value="DDE_TNP_1_7 DOMAIN-CONTAINING PROTEIN"/>
    <property type="match status" value="1"/>
</dbReference>
<dbReference type="EMBL" id="JABDTM020027263">
    <property type="protein sequence ID" value="KAH0810787.1"/>
    <property type="molecule type" value="Genomic_DNA"/>
</dbReference>
<evidence type="ECO:0000259" key="3">
    <source>
        <dbReference type="Pfam" id="PF13843"/>
    </source>
</evidence>
<feature type="region of interest" description="Disordered" evidence="1">
    <location>
        <begin position="954"/>
        <end position="993"/>
    </location>
</feature>
<keyword evidence="5" id="KW-1185">Reference proteome</keyword>
<reference evidence="4" key="1">
    <citation type="journal article" date="2020" name="J Insects Food Feed">
        <title>The yellow mealworm (Tenebrio molitor) genome: a resource for the emerging insects as food and feed industry.</title>
        <authorList>
            <person name="Eriksson T."/>
            <person name="Andere A."/>
            <person name="Kelstrup H."/>
            <person name="Emery V."/>
            <person name="Picard C."/>
        </authorList>
    </citation>
    <scope>NUCLEOTIDE SEQUENCE</scope>
    <source>
        <strain evidence="4">Stoneville</strain>
        <tissue evidence="4">Whole head</tissue>
    </source>
</reference>
<dbReference type="SUPFAM" id="SSF53098">
    <property type="entry name" value="Ribonuclease H-like"/>
    <property type="match status" value="1"/>
</dbReference>
<dbReference type="GO" id="GO:0006281">
    <property type="term" value="P:DNA repair"/>
    <property type="evidence" value="ECO:0007669"/>
    <property type="project" value="UniProtKB-ARBA"/>
</dbReference>
<feature type="compositionally biased region" description="Basic and acidic residues" evidence="1">
    <location>
        <begin position="821"/>
        <end position="831"/>
    </location>
</feature>
<evidence type="ECO:0000256" key="1">
    <source>
        <dbReference type="SAM" id="MobiDB-lite"/>
    </source>
</evidence>
<feature type="domain" description="HAT C-terminal dimerisation" evidence="2">
    <location>
        <begin position="650"/>
        <end position="700"/>
    </location>
</feature>
<dbReference type="InterPro" id="IPR052638">
    <property type="entry name" value="PiggyBac_TE-derived"/>
</dbReference>
<evidence type="ECO:0000259" key="2">
    <source>
        <dbReference type="Pfam" id="PF05699"/>
    </source>
</evidence>
<accession>A0A8J6L8H2</accession>
<feature type="region of interest" description="Disordered" evidence="1">
    <location>
        <begin position="1016"/>
        <end position="1038"/>
    </location>
</feature>
<organism evidence="4 5">
    <name type="scientific">Tenebrio molitor</name>
    <name type="common">Yellow mealworm beetle</name>
    <dbReference type="NCBI Taxonomy" id="7067"/>
    <lineage>
        <taxon>Eukaryota</taxon>
        <taxon>Metazoa</taxon>
        <taxon>Ecdysozoa</taxon>
        <taxon>Arthropoda</taxon>
        <taxon>Hexapoda</taxon>
        <taxon>Insecta</taxon>
        <taxon>Pterygota</taxon>
        <taxon>Neoptera</taxon>
        <taxon>Endopterygota</taxon>
        <taxon>Coleoptera</taxon>
        <taxon>Polyphaga</taxon>
        <taxon>Cucujiformia</taxon>
        <taxon>Tenebrionidae</taxon>
        <taxon>Tenebrio</taxon>
    </lineage>
</organism>
<dbReference type="GO" id="GO:0043565">
    <property type="term" value="F:sequence-specific DNA binding"/>
    <property type="evidence" value="ECO:0007669"/>
    <property type="project" value="TreeGrafter"/>
</dbReference>
<feature type="region of interest" description="Disordered" evidence="1">
    <location>
        <begin position="208"/>
        <end position="242"/>
    </location>
</feature>
<feature type="compositionally biased region" description="Polar residues" evidence="1">
    <location>
        <begin position="975"/>
        <end position="993"/>
    </location>
</feature>
<name>A0A8J6L8H2_TENMO</name>
<dbReference type="PANTHER" id="PTHR47055:SF3">
    <property type="entry name" value="PHORBOL-ESTER_DAG-TYPE DOMAIN-CONTAINING PROTEIN"/>
    <property type="match status" value="1"/>
</dbReference>